<name>A0AAV4QJG6_9ARAC</name>
<accession>A0AAV4QJG6</accession>
<proteinExistence type="predicted"/>
<sequence>MLSQGTPPSTPPPKICKYLFFPFAAMDSTQNLLLEHPIPSFEEGGGNSLLCCYQVEEILDHSTELRRCFSKSRGACDLQYSRLRES</sequence>
<keyword evidence="2" id="KW-1185">Reference proteome</keyword>
<dbReference type="Proteomes" id="UP001054837">
    <property type="component" value="Unassembled WGS sequence"/>
</dbReference>
<organism evidence="1 2">
    <name type="scientific">Caerostris darwini</name>
    <dbReference type="NCBI Taxonomy" id="1538125"/>
    <lineage>
        <taxon>Eukaryota</taxon>
        <taxon>Metazoa</taxon>
        <taxon>Ecdysozoa</taxon>
        <taxon>Arthropoda</taxon>
        <taxon>Chelicerata</taxon>
        <taxon>Arachnida</taxon>
        <taxon>Araneae</taxon>
        <taxon>Araneomorphae</taxon>
        <taxon>Entelegynae</taxon>
        <taxon>Araneoidea</taxon>
        <taxon>Araneidae</taxon>
        <taxon>Caerostris</taxon>
    </lineage>
</organism>
<evidence type="ECO:0000313" key="1">
    <source>
        <dbReference type="EMBL" id="GIY08216.1"/>
    </source>
</evidence>
<dbReference type="EMBL" id="BPLQ01004466">
    <property type="protein sequence ID" value="GIY08216.1"/>
    <property type="molecule type" value="Genomic_DNA"/>
</dbReference>
<evidence type="ECO:0000313" key="2">
    <source>
        <dbReference type="Proteomes" id="UP001054837"/>
    </source>
</evidence>
<comment type="caution">
    <text evidence="1">The sequence shown here is derived from an EMBL/GenBank/DDBJ whole genome shotgun (WGS) entry which is preliminary data.</text>
</comment>
<reference evidence="1 2" key="1">
    <citation type="submission" date="2021-06" db="EMBL/GenBank/DDBJ databases">
        <title>Caerostris darwini draft genome.</title>
        <authorList>
            <person name="Kono N."/>
            <person name="Arakawa K."/>
        </authorList>
    </citation>
    <scope>NUCLEOTIDE SEQUENCE [LARGE SCALE GENOMIC DNA]</scope>
</reference>
<gene>
    <name evidence="1" type="ORF">CDAR_250251</name>
</gene>
<dbReference type="AlphaFoldDB" id="A0AAV4QJG6"/>
<protein>
    <submittedName>
        <fullName evidence="1">Uncharacterized protein</fullName>
    </submittedName>
</protein>